<comment type="caution">
    <text evidence="1">The sequence shown here is derived from an EMBL/GenBank/DDBJ whole genome shotgun (WGS) entry which is preliminary data.</text>
</comment>
<dbReference type="EMBL" id="JACVVK020000165">
    <property type="protein sequence ID" value="KAK7487374.1"/>
    <property type="molecule type" value="Genomic_DNA"/>
</dbReference>
<name>A0ABD0KJU8_9CAEN</name>
<sequence length="61" mass="6857">ANSIVDNGGFSVNPNLHEKQQFTASFTSLEFSLSHTHIMRWLRASPRKLTNTAATFVPLIR</sequence>
<reference evidence="1 2" key="1">
    <citation type="journal article" date="2023" name="Sci. Data">
        <title>Genome assembly of the Korean intertidal mud-creeper Batillaria attramentaria.</title>
        <authorList>
            <person name="Patra A.K."/>
            <person name="Ho P.T."/>
            <person name="Jun S."/>
            <person name="Lee S.J."/>
            <person name="Kim Y."/>
            <person name="Won Y.J."/>
        </authorList>
    </citation>
    <scope>NUCLEOTIDE SEQUENCE [LARGE SCALE GENOMIC DNA]</scope>
    <source>
        <strain evidence="1">Wonlab-2016</strain>
    </source>
</reference>
<dbReference type="AlphaFoldDB" id="A0ABD0KJU8"/>
<dbReference type="Proteomes" id="UP001519460">
    <property type="component" value="Unassembled WGS sequence"/>
</dbReference>
<protein>
    <submittedName>
        <fullName evidence="1">Uncharacterized protein</fullName>
    </submittedName>
</protein>
<evidence type="ECO:0000313" key="1">
    <source>
        <dbReference type="EMBL" id="KAK7487374.1"/>
    </source>
</evidence>
<organism evidence="1 2">
    <name type="scientific">Batillaria attramentaria</name>
    <dbReference type="NCBI Taxonomy" id="370345"/>
    <lineage>
        <taxon>Eukaryota</taxon>
        <taxon>Metazoa</taxon>
        <taxon>Spiralia</taxon>
        <taxon>Lophotrochozoa</taxon>
        <taxon>Mollusca</taxon>
        <taxon>Gastropoda</taxon>
        <taxon>Caenogastropoda</taxon>
        <taxon>Sorbeoconcha</taxon>
        <taxon>Cerithioidea</taxon>
        <taxon>Batillariidae</taxon>
        <taxon>Batillaria</taxon>
    </lineage>
</organism>
<gene>
    <name evidence="1" type="ORF">BaRGS_00021336</name>
</gene>
<feature type="non-terminal residue" evidence="1">
    <location>
        <position position="1"/>
    </location>
</feature>
<proteinExistence type="predicted"/>
<evidence type="ECO:0000313" key="2">
    <source>
        <dbReference type="Proteomes" id="UP001519460"/>
    </source>
</evidence>
<accession>A0ABD0KJU8</accession>
<keyword evidence="2" id="KW-1185">Reference proteome</keyword>